<name>A0ABS3MW31_9BRAD</name>
<accession>A0ABS3MW31</accession>
<dbReference type="Pfam" id="PF04986">
    <property type="entry name" value="Y2_Tnp"/>
    <property type="match status" value="1"/>
</dbReference>
<dbReference type="PANTHER" id="PTHR37023">
    <property type="entry name" value="TRANSPOSASE"/>
    <property type="match status" value="1"/>
</dbReference>
<feature type="domain" description="Transposase IS801/IS1294" evidence="1">
    <location>
        <begin position="151"/>
        <end position="336"/>
    </location>
</feature>
<protein>
    <submittedName>
        <fullName evidence="3">IS91 family transposase</fullName>
    </submittedName>
</protein>
<gene>
    <name evidence="3" type="ORF">J4P68_40120</name>
</gene>
<dbReference type="InterPro" id="IPR026889">
    <property type="entry name" value="Zn_Tnp"/>
</dbReference>
<dbReference type="Pfam" id="PF14319">
    <property type="entry name" value="Zn_Tnp_IS91"/>
    <property type="match status" value="1"/>
</dbReference>
<sequence>MTRSDIRSNRPAIEIADILRRHGDAYRRVHAGHLGRVERRVMSAIVACRTEALGGHMQACDDCGTTRVAYNSCRNRHCPKCQGRARAAWLAARQADLLPVPYFHVVFTLPAPIAAIAFQNKAVVYAILFKAAAEAMTTLAANPRRLGGAIGGVAVLHTWGQTLMHHPHVHCVVPGGGLSPDGARWTACRPNFFLAVKPLSRLFHTLFLKRLSAAFNSGALRFFGDLGALAEPAAFAAHLDAMRRINWVVYAKRPFGGPAQVLAYLGRYTHRVAIANSRLVALDDDHVAFSWKDYRQNSATKIMNLKPDEFIRRFLLHTLPDGFHRIRHFGFMANRPSRCQARPLPRTSRS</sequence>
<evidence type="ECO:0000313" key="4">
    <source>
        <dbReference type="Proteomes" id="UP000692816"/>
    </source>
</evidence>
<feature type="domain" description="Transposase zinc-binding" evidence="2">
    <location>
        <begin position="18"/>
        <end position="109"/>
    </location>
</feature>
<dbReference type="InterPro" id="IPR054832">
    <property type="entry name" value="transpos_IS91"/>
</dbReference>
<comment type="caution">
    <text evidence="3">The sequence shown here is derived from an EMBL/GenBank/DDBJ whole genome shotgun (WGS) entry which is preliminary data.</text>
</comment>
<dbReference type="Proteomes" id="UP000692816">
    <property type="component" value="Unassembled WGS sequence"/>
</dbReference>
<proteinExistence type="predicted"/>
<evidence type="ECO:0000259" key="1">
    <source>
        <dbReference type="Pfam" id="PF04986"/>
    </source>
</evidence>
<evidence type="ECO:0000313" key="3">
    <source>
        <dbReference type="EMBL" id="MBO1435475.1"/>
    </source>
</evidence>
<dbReference type="PANTHER" id="PTHR37023:SF1">
    <property type="entry name" value="ISSOD25 TRANSPOSASE TNPA_ISSOD25"/>
    <property type="match status" value="1"/>
</dbReference>
<dbReference type="InterPro" id="IPR007069">
    <property type="entry name" value="Transposase_32"/>
</dbReference>
<dbReference type="NCBIfam" id="NF033538">
    <property type="entry name" value="transpos_IS91"/>
    <property type="match status" value="1"/>
</dbReference>
<dbReference type="EMBL" id="JAGEPA010000002">
    <property type="protein sequence ID" value="MBO1435475.1"/>
    <property type="molecule type" value="Genomic_DNA"/>
</dbReference>
<evidence type="ECO:0000259" key="2">
    <source>
        <dbReference type="Pfam" id="PF14319"/>
    </source>
</evidence>
<organism evidence="3 4">
    <name type="scientific">Bradyrhizobium quebecense</name>
    <dbReference type="NCBI Taxonomy" id="2748629"/>
    <lineage>
        <taxon>Bacteria</taxon>
        <taxon>Pseudomonadati</taxon>
        <taxon>Pseudomonadota</taxon>
        <taxon>Alphaproteobacteria</taxon>
        <taxon>Hyphomicrobiales</taxon>
        <taxon>Nitrobacteraceae</taxon>
        <taxon>Bradyrhizobium</taxon>
    </lineage>
</organism>
<reference evidence="3" key="1">
    <citation type="journal article" date="2021" name="Int. J. Syst. Evol. Microbiol.">
        <title>Bradyrhizobium septentrionale sp. nov. (sv. septentrionale) and Bradyrhizobium quebecense sp. nov. (sv. septentrionale) associated with legumes native to Canada possess rearranged symbiosis genes and numerous insertion sequences.</title>
        <authorList>
            <person name="Bromfield E.S.P."/>
            <person name="Cloutier S."/>
        </authorList>
    </citation>
    <scope>NUCLEOTIDE SEQUENCE</scope>
    <source>
        <strain evidence="3">12S5</strain>
    </source>
</reference>
<keyword evidence="4" id="KW-1185">Reference proteome</keyword>